<reference evidence="1" key="1">
    <citation type="submission" date="2017-05" db="UniProtKB">
        <authorList>
            <consortium name="EnsemblMetazoa"/>
        </authorList>
    </citation>
    <scope>IDENTIFICATION</scope>
</reference>
<dbReference type="EnsemblMetazoa" id="Aqu2.1.05633_001">
    <property type="protein sequence ID" value="Aqu2.1.05633_001"/>
    <property type="gene ID" value="Aqu2.1.05633"/>
</dbReference>
<dbReference type="InParanoid" id="A0A1X7SU77"/>
<organism evidence="1">
    <name type="scientific">Amphimedon queenslandica</name>
    <name type="common">Sponge</name>
    <dbReference type="NCBI Taxonomy" id="400682"/>
    <lineage>
        <taxon>Eukaryota</taxon>
        <taxon>Metazoa</taxon>
        <taxon>Porifera</taxon>
        <taxon>Demospongiae</taxon>
        <taxon>Heteroscleromorpha</taxon>
        <taxon>Haplosclerida</taxon>
        <taxon>Niphatidae</taxon>
        <taxon>Amphimedon</taxon>
    </lineage>
</organism>
<sequence length="106" mass="11584">MEGIMTKTGSVDLLSSLPMSPTQQREAWAFQKDTQDRFNSILTSLGKGIANSQAQRLNALGLSEEALLDLRCSSKYGLGFNDALLEKGIKSKALQGKIEKLIKSRP</sequence>
<proteinExistence type="predicted"/>
<accession>A0A1X7SU77</accession>
<protein>
    <submittedName>
        <fullName evidence="1">Uncharacterized protein</fullName>
    </submittedName>
</protein>
<dbReference type="AlphaFoldDB" id="A0A1X7SU77"/>
<evidence type="ECO:0000313" key="1">
    <source>
        <dbReference type="EnsemblMetazoa" id="Aqu2.1.05633_001"/>
    </source>
</evidence>
<name>A0A1X7SU77_AMPQE</name>